<organism evidence="12 13">
    <name type="scientific">Aphanocapsa feldmannii 277cV</name>
    <dbReference type="NCBI Taxonomy" id="2507553"/>
    <lineage>
        <taxon>Bacteria</taxon>
        <taxon>Bacillati</taxon>
        <taxon>Cyanobacteriota</taxon>
        <taxon>Cyanophyceae</taxon>
        <taxon>Oscillatoriophycideae</taxon>
        <taxon>Chroococcales</taxon>
        <taxon>Microcystaceae</taxon>
        <taxon>Aphanocapsa</taxon>
    </lineage>
</organism>
<dbReference type="InterPro" id="IPR036909">
    <property type="entry name" value="Cyt_c-like_dom_sf"/>
</dbReference>
<evidence type="ECO:0000259" key="11">
    <source>
        <dbReference type="PROSITE" id="PS51007"/>
    </source>
</evidence>
<feature type="region of interest" description="Disordered" evidence="10">
    <location>
        <begin position="1"/>
        <end position="21"/>
    </location>
</feature>
<evidence type="ECO:0000256" key="10">
    <source>
        <dbReference type="SAM" id="MobiDB-lite"/>
    </source>
</evidence>
<evidence type="ECO:0000313" key="12">
    <source>
        <dbReference type="EMBL" id="TGG93039.1"/>
    </source>
</evidence>
<keyword evidence="5 9" id="KW-0479">Metal-binding</keyword>
<dbReference type="Pfam" id="PF13442">
    <property type="entry name" value="Cytochrome_CBB3"/>
    <property type="match status" value="1"/>
</dbReference>
<evidence type="ECO:0000256" key="8">
    <source>
        <dbReference type="ARBA" id="ARBA00023078"/>
    </source>
</evidence>
<dbReference type="SUPFAM" id="SSF46626">
    <property type="entry name" value="Cytochrome c"/>
    <property type="match status" value="1"/>
</dbReference>
<dbReference type="PANTHER" id="PTHR34688:SF2">
    <property type="entry name" value="CYTOCHROME C6, CHLOROPLASTIC"/>
    <property type="match status" value="1"/>
</dbReference>
<keyword evidence="4 9" id="KW-0349">Heme</keyword>
<keyword evidence="3" id="KW-0813">Transport</keyword>
<evidence type="ECO:0000256" key="3">
    <source>
        <dbReference type="ARBA" id="ARBA00022448"/>
    </source>
</evidence>
<protein>
    <submittedName>
        <fullName evidence="12">Cytochrome C6</fullName>
    </submittedName>
</protein>
<name>A0A524RNW0_9CHRO</name>
<dbReference type="PROSITE" id="PS51007">
    <property type="entry name" value="CYTC"/>
    <property type="match status" value="1"/>
</dbReference>
<comment type="similarity">
    <text evidence="2">Belongs to the cytochrome c family. PetJ subfamily.</text>
</comment>
<evidence type="ECO:0000256" key="1">
    <source>
        <dbReference type="ARBA" id="ARBA00004518"/>
    </source>
</evidence>
<evidence type="ECO:0000313" key="13">
    <source>
        <dbReference type="Proteomes" id="UP000317990"/>
    </source>
</evidence>
<dbReference type="EMBL" id="SRMO01000054">
    <property type="protein sequence ID" value="TGG93039.1"/>
    <property type="molecule type" value="Genomic_DNA"/>
</dbReference>
<evidence type="ECO:0000256" key="7">
    <source>
        <dbReference type="ARBA" id="ARBA00023004"/>
    </source>
</evidence>
<keyword evidence="7 9" id="KW-0408">Iron</keyword>
<dbReference type="GO" id="GO:0009055">
    <property type="term" value="F:electron transfer activity"/>
    <property type="evidence" value="ECO:0007669"/>
    <property type="project" value="InterPro"/>
</dbReference>
<dbReference type="AlphaFoldDB" id="A0A524RNW0"/>
<sequence>MDSNLPQSQSREDRRQWPAGNRPWLRSPLPLPLAVLLAALVLEFSLGWAAPAWAAAEGAVLFRQHCVGCHVNGGNVIRRGRTLRVRALSRAGLNSPKAIAAIAAEGIGQMDGYSDRLGRDGAAAVGVYVWEQAQAGWPRG</sequence>
<evidence type="ECO:0000256" key="6">
    <source>
        <dbReference type="ARBA" id="ARBA00022982"/>
    </source>
</evidence>
<proteinExistence type="inferred from homology"/>
<dbReference type="PANTHER" id="PTHR34688">
    <property type="entry name" value="CYTOCHROME C6, CHLOROPLASTIC"/>
    <property type="match status" value="1"/>
</dbReference>
<feature type="domain" description="Cytochrome c" evidence="11">
    <location>
        <begin position="53"/>
        <end position="133"/>
    </location>
</feature>
<gene>
    <name evidence="12" type="ORF">ERJ67_04565</name>
</gene>
<dbReference type="InterPro" id="IPR009056">
    <property type="entry name" value="Cyt_c-like_dom"/>
</dbReference>
<reference evidence="12 13" key="1">
    <citation type="journal article" date="2019" name="mSystems">
        <title>Life at home and on the roam: Genomic adaptions reflect the dual lifestyle of an intracellular, facultative symbiont.</title>
        <authorList>
            <person name="Burgsdorf I."/>
        </authorList>
    </citation>
    <scope>NUCLEOTIDE SEQUENCE [LARGE SCALE GENOMIC DNA]</scope>
    <source>
        <strain evidence="12">277cV</strain>
    </source>
</reference>
<evidence type="ECO:0000256" key="9">
    <source>
        <dbReference type="PROSITE-ProRule" id="PRU00433"/>
    </source>
</evidence>
<evidence type="ECO:0000256" key="5">
    <source>
        <dbReference type="ARBA" id="ARBA00022723"/>
    </source>
</evidence>
<dbReference type="GO" id="GO:0031979">
    <property type="term" value="C:plasma membrane-derived thylakoid lumen"/>
    <property type="evidence" value="ECO:0007669"/>
    <property type="project" value="UniProtKB-SubCell"/>
</dbReference>
<dbReference type="Gene3D" id="1.10.760.10">
    <property type="entry name" value="Cytochrome c-like domain"/>
    <property type="match status" value="1"/>
</dbReference>
<evidence type="ECO:0000256" key="4">
    <source>
        <dbReference type="ARBA" id="ARBA00022617"/>
    </source>
</evidence>
<keyword evidence="6" id="KW-0249">Electron transport</keyword>
<comment type="subcellular location">
    <subcellularLocation>
        <location evidence="1">Cellular thylakoid lumen</location>
    </subcellularLocation>
</comment>
<dbReference type="GO" id="GO:0005506">
    <property type="term" value="F:iron ion binding"/>
    <property type="evidence" value="ECO:0007669"/>
    <property type="project" value="InterPro"/>
</dbReference>
<keyword evidence="8" id="KW-0793">Thylakoid</keyword>
<comment type="caution">
    <text evidence="12">The sequence shown here is derived from an EMBL/GenBank/DDBJ whole genome shotgun (WGS) entry which is preliminary data.</text>
</comment>
<dbReference type="GO" id="GO:0020037">
    <property type="term" value="F:heme binding"/>
    <property type="evidence" value="ECO:0007669"/>
    <property type="project" value="InterPro"/>
</dbReference>
<dbReference type="Proteomes" id="UP000317990">
    <property type="component" value="Unassembled WGS sequence"/>
</dbReference>
<dbReference type="InterPro" id="IPR023655">
    <property type="entry name" value="Cyt_C6"/>
</dbReference>
<accession>A0A524RNW0</accession>
<evidence type="ECO:0000256" key="2">
    <source>
        <dbReference type="ARBA" id="ARBA00009650"/>
    </source>
</evidence>